<accession>A0A3M8WTT4</accession>
<keyword evidence="2" id="KW-1185">Reference proteome</keyword>
<dbReference type="EMBL" id="RIBZ01000093">
    <property type="protein sequence ID" value="RNG33572.1"/>
    <property type="molecule type" value="Genomic_DNA"/>
</dbReference>
<comment type="caution">
    <text evidence="1">The sequence shown here is derived from an EMBL/GenBank/DDBJ whole genome shotgun (WGS) entry which is preliminary data.</text>
</comment>
<name>A0A3M8WTT4_9ACTN</name>
<sequence length="69" mass="7250">MSVQVCARCQTTTRQPVVVALAYGASAGGGTVYACPDCAPTFPKQRDPFAGSLHACHGRVERVADRPDT</sequence>
<reference evidence="1 2" key="1">
    <citation type="submission" date="2018-11" db="EMBL/GenBank/DDBJ databases">
        <title>The Potential of Streptomyces as Biocontrol Agents against the Tomato grey mould, Botrytis cinerea (Gray mold) Frontiers in Microbiology.</title>
        <authorList>
            <person name="Li D."/>
        </authorList>
    </citation>
    <scope>NUCLEOTIDE SEQUENCE [LARGE SCALE GENOMIC DNA]</scope>
    <source>
        <strain evidence="1 2">NEAU-LD23</strain>
    </source>
</reference>
<protein>
    <submittedName>
        <fullName evidence="1">Uncharacterized protein</fullName>
    </submittedName>
</protein>
<gene>
    <name evidence="1" type="ORF">EEJ42_07150</name>
</gene>
<organism evidence="1 2">
    <name type="scientific">Streptomyces botrytidirepellens</name>
    <dbReference type="NCBI Taxonomy" id="2486417"/>
    <lineage>
        <taxon>Bacteria</taxon>
        <taxon>Bacillati</taxon>
        <taxon>Actinomycetota</taxon>
        <taxon>Actinomycetes</taxon>
        <taxon>Kitasatosporales</taxon>
        <taxon>Streptomycetaceae</taxon>
        <taxon>Streptomyces</taxon>
    </lineage>
</organism>
<proteinExistence type="predicted"/>
<dbReference type="Proteomes" id="UP000275401">
    <property type="component" value="Unassembled WGS sequence"/>
</dbReference>
<dbReference type="AlphaFoldDB" id="A0A3M8WTT4"/>
<evidence type="ECO:0000313" key="1">
    <source>
        <dbReference type="EMBL" id="RNG33572.1"/>
    </source>
</evidence>
<evidence type="ECO:0000313" key="2">
    <source>
        <dbReference type="Proteomes" id="UP000275401"/>
    </source>
</evidence>